<reference evidence="2 3" key="1">
    <citation type="submission" date="2019-01" db="EMBL/GenBank/DDBJ databases">
        <title>Lactibacter flavus gen. nov., sp. nov., a novel bacterium of the family Propionibacteriaceae isolated from raw milk and dairy products.</title>
        <authorList>
            <person name="Huptas C."/>
            <person name="Wenning M."/>
            <person name="Breitenwieser F."/>
            <person name="Doll E."/>
            <person name="Von Neubeck M."/>
            <person name="Busse H.-J."/>
            <person name="Scherer S."/>
        </authorList>
    </citation>
    <scope>NUCLEOTIDE SEQUENCE [LARGE SCALE GENOMIC DNA]</scope>
    <source>
        <strain evidence="2 3">KCTC 33808</strain>
    </source>
</reference>
<keyword evidence="1" id="KW-0732">Signal</keyword>
<evidence type="ECO:0008006" key="4">
    <source>
        <dbReference type="Google" id="ProtNLM"/>
    </source>
</evidence>
<comment type="caution">
    <text evidence="2">The sequence shown here is derived from an EMBL/GenBank/DDBJ whole genome shotgun (WGS) entry which is preliminary data.</text>
</comment>
<keyword evidence="3" id="KW-1185">Reference proteome</keyword>
<dbReference type="EMBL" id="SDMQ01000009">
    <property type="protein sequence ID" value="TBT84034.1"/>
    <property type="molecule type" value="Genomic_DNA"/>
</dbReference>
<sequence length="152" mass="15211">MRTPTLLLAALAVALTGCAGPTRTPSTPPPAPGAPVATLPVGITPSMTTWDSTVELPGVGEARFTHEGDDAIVTLTAAVAGVRIGLARGARIADDVAFACSAQVVSGASADGAVGAGRTAVVKYENCANGDTFAWNYMVDGERTLSIGVENG</sequence>
<organism evidence="2 3">
    <name type="scientific">Propioniciclava sinopodophylli</name>
    <dbReference type="NCBI Taxonomy" id="1837344"/>
    <lineage>
        <taxon>Bacteria</taxon>
        <taxon>Bacillati</taxon>
        <taxon>Actinomycetota</taxon>
        <taxon>Actinomycetes</taxon>
        <taxon>Propionibacteriales</taxon>
        <taxon>Propionibacteriaceae</taxon>
        <taxon>Propioniciclava</taxon>
    </lineage>
</organism>
<name>A0A4Q9KCN5_9ACTN</name>
<feature type="chain" id="PRO_5020871589" description="Lipoprotein" evidence="1">
    <location>
        <begin position="20"/>
        <end position="152"/>
    </location>
</feature>
<evidence type="ECO:0000256" key="1">
    <source>
        <dbReference type="SAM" id="SignalP"/>
    </source>
</evidence>
<protein>
    <recommendedName>
        <fullName evidence="4">Lipoprotein</fullName>
    </recommendedName>
</protein>
<dbReference type="AlphaFoldDB" id="A0A4Q9KCN5"/>
<dbReference type="PROSITE" id="PS51257">
    <property type="entry name" value="PROKAR_LIPOPROTEIN"/>
    <property type="match status" value="1"/>
</dbReference>
<accession>A0A4Q9KCN5</accession>
<gene>
    <name evidence="2" type="ORF">ET989_10245</name>
</gene>
<dbReference type="RefSeq" id="WP_131168568.1">
    <property type="nucleotide sequence ID" value="NZ_SDMQ01000009.1"/>
</dbReference>
<evidence type="ECO:0000313" key="2">
    <source>
        <dbReference type="EMBL" id="TBT84034.1"/>
    </source>
</evidence>
<evidence type="ECO:0000313" key="3">
    <source>
        <dbReference type="Proteomes" id="UP000292373"/>
    </source>
</evidence>
<proteinExistence type="predicted"/>
<feature type="signal peptide" evidence="1">
    <location>
        <begin position="1"/>
        <end position="19"/>
    </location>
</feature>
<dbReference type="Proteomes" id="UP000292373">
    <property type="component" value="Unassembled WGS sequence"/>
</dbReference>